<dbReference type="InterPro" id="IPR046522">
    <property type="entry name" value="DUF6699"/>
</dbReference>
<accession>A0AAD7CEI2</accession>
<name>A0AAD7CEI2_9AGAR</name>
<proteinExistence type="predicted"/>
<reference evidence="2" key="1">
    <citation type="submission" date="2023-03" db="EMBL/GenBank/DDBJ databases">
        <title>Massive genome expansion in bonnet fungi (Mycena s.s.) driven by repeated elements and novel gene families across ecological guilds.</title>
        <authorList>
            <consortium name="Lawrence Berkeley National Laboratory"/>
            <person name="Harder C.B."/>
            <person name="Miyauchi S."/>
            <person name="Viragh M."/>
            <person name="Kuo A."/>
            <person name="Thoen E."/>
            <person name="Andreopoulos B."/>
            <person name="Lu D."/>
            <person name="Skrede I."/>
            <person name="Drula E."/>
            <person name="Henrissat B."/>
            <person name="Morin E."/>
            <person name="Kohler A."/>
            <person name="Barry K."/>
            <person name="LaButti K."/>
            <person name="Morin E."/>
            <person name="Salamov A."/>
            <person name="Lipzen A."/>
            <person name="Mereny Z."/>
            <person name="Hegedus B."/>
            <person name="Baldrian P."/>
            <person name="Stursova M."/>
            <person name="Weitz H."/>
            <person name="Taylor A."/>
            <person name="Grigoriev I.V."/>
            <person name="Nagy L.G."/>
            <person name="Martin F."/>
            <person name="Kauserud H."/>
        </authorList>
    </citation>
    <scope>NUCLEOTIDE SEQUENCE</scope>
    <source>
        <strain evidence="2">9284</strain>
    </source>
</reference>
<evidence type="ECO:0000313" key="3">
    <source>
        <dbReference type="Proteomes" id="UP001221142"/>
    </source>
</evidence>
<dbReference type="EMBL" id="JARKIF010000002">
    <property type="protein sequence ID" value="KAJ7646990.1"/>
    <property type="molecule type" value="Genomic_DNA"/>
</dbReference>
<dbReference type="Pfam" id="PF20415">
    <property type="entry name" value="DUF6699"/>
    <property type="match status" value="1"/>
</dbReference>
<dbReference type="AlphaFoldDB" id="A0AAD7CEI2"/>
<dbReference type="Proteomes" id="UP001221142">
    <property type="component" value="Unassembled WGS sequence"/>
</dbReference>
<protein>
    <recommendedName>
        <fullName evidence="1">DUF6699 domain-containing protein</fullName>
    </recommendedName>
</protein>
<evidence type="ECO:0000313" key="2">
    <source>
        <dbReference type="EMBL" id="KAJ7646990.1"/>
    </source>
</evidence>
<gene>
    <name evidence="2" type="ORF">FB45DRAFT_892012</name>
</gene>
<organism evidence="2 3">
    <name type="scientific">Roridomyces roridus</name>
    <dbReference type="NCBI Taxonomy" id="1738132"/>
    <lineage>
        <taxon>Eukaryota</taxon>
        <taxon>Fungi</taxon>
        <taxon>Dikarya</taxon>
        <taxon>Basidiomycota</taxon>
        <taxon>Agaricomycotina</taxon>
        <taxon>Agaricomycetes</taxon>
        <taxon>Agaricomycetidae</taxon>
        <taxon>Agaricales</taxon>
        <taxon>Marasmiineae</taxon>
        <taxon>Mycenaceae</taxon>
        <taxon>Roridomyces</taxon>
    </lineage>
</organism>
<keyword evidence="3" id="KW-1185">Reference proteome</keyword>
<sequence>MWGNPWQPPAYYQQPHPANAFAQPGPPGGFPGFWGQAGWVPPPNAGYLSNKYPGLNPILAADANPMKYDVRKKARNEIAPATYMPIRNLYATSSSAVHIRLISKSFPWSIDVMSNTPVTVEAIWDALYAALQQHIADSEWGILVNDKDRKYREAIEKATKRRVDAGDADSRLKRIDWLGAQTLFKGLEKVDGFQELRLLPGAEDCPETWVVKLGSL</sequence>
<comment type="caution">
    <text evidence="2">The sequence shown here is derived from an EMBL/GenBank/DDBJ whole genome shotgun (WGS) entry which is preliminary data.</text>
</comment>
<evidence type="ECO:0000259" key="1">
    <source>
        <dbReference type="Pfam" id="PF20415"/>
    </source>
</evidence>
<feature type="domain" description="DUF6699" evidence="1">
    <location>
        <begin position="67"/>
        <end position="189"/>
    </location>
</feature>